<dbReference type="CTD" id="4513"/>
<evidence type="ECO:0000256" key="9">
    <source>
        <dbReference type="ARBA" id="ARBA00022792"/>
    </source>
</evidence>
<keyword evidence="15 18" id="KW-0496">Mitochondrion</keyword>
<dbReference type="AlphaFoldDB" id="A0A3G1VW99"/>
<keyword evidence="14 18" id="KW-0186">Copper</keyword>
<keyword evidence="12 18" id="KW-0249">Electron transport</keyword>
<proteinExistence type="inferred from homology"/>
<keyword evidence="13 19" id="KW-1133">Transmembrane helix</keyword>
<organism evidence="22">
    <name type="scientific">Sperchon plumifer</name>
    <dbReference type="NCBI Taxonomy" id="2047715"/>
    <lineage>
        <taxon>Eukaryota</taxon>
        <taxon>Metazoa</taxon>
        <taxon>Ecdysozoa</taxon>
        <taxon>Arthropoda</taxon>
        <taxon>Chelicerata</taxon>
        <taxon>Arachnida</taxon>
        <taxon>Acari</taxon>
        <taxon>Acariformes</taxon>
        <taxon>Trombidiformes</taxon>
        <taxon>Prostigmata</taxon>
        <taxon>Anystina</taxon>
        <taxon>Parasitengona</taxon>
        <taxon>Hydracarina</taxon>
        <taxon>Sperchontoidea</taxon>
        <taxon>Sperchontidae</taxon>
        <taxon>Sperchon</taxon>
    </lineage>
</organism>
<keyword evidence="11" id="KW-1278">Translocase</keyword>
<dbReference type="GO" id="GO:0042773">
    <property type="term" value="P:ATP synthesis coupled electron transport"/>
    <property type="evidence" value="ECO:0007669"/>
    <property type="project" value="TreeGrafter"/>
</dbReference>
<dbReference type="InterPro" id="IPR034210">
    <property type="entry name" value="CcO_II_C"/>
</dbReference>
<evidence type="ECO:0000256" key="4">
    <source>
        <dbReference type="ARBA" id="ARBA00015946"/>
    </source>
</evidence>
<gene>
    <name evidence="22" type="primary">COX2</name>
</gene>
<evidence type="ECO:0000256" key="5">
    <source>
        <dbReference type="ARBA" id="ARBA00022448"/>
    </source>
</evidence>
<keyword evidence="8 18" id="KW-0479">Metal-binding</keyword>
<evidence type="ECO:0000256" key="1">
    <source>
        <dbReference type="ARBA" id="ARBA00004448"/>
    </source>
</evidence>
<dbReference type="Pfam" id="PF02790">
    <property type="entry name" value="COX2_TM"/>
    <property type="match status" value="1"/>
</dbReference>
<dbReference type="GeneID" id="38338119"/>
<evidence type="ECO:0000256" key="15">
    <source>
        <dbReference type="ARBA" id="ARBA00023128"/>
    </source>
</evidence>
<dbReference type="Pfam" id="PF00116">
    <property type="entry name" value="COX2"/>
    <property type="match status" value="1"/>
</dbReference>
<evidence type="ECO:0000256" key="12">
    <source>
        <dbReference type="ARBA" id="ARBA00022982"/>
    </source>
</evidence>
<dbReference type="InterPro" id="IPR045187">
    <property type="entry name" value="CcO_II"/>
</dbReference>
<comment type="subunit">
    <text evidence="3">Component of the cytochrome c oxidase (complex IV, CIV), a multisubunit enzyme composed of a catalytic core of 3 subunits and several supernumerary subunits. The complex exists as a monomer or a dimer and forms supercomplexes (SCs) in the inner mitochondrial membrane with ubiquinol-cytochrome c oxidoreductase (cytochrome b-c1 complex, complex III, CIII).</text>
</comment>
<dbReference type="RefSeq" id="YP_009535750.1">
    <property type="nucleotide sequence ID" value="NC_039813.1"/>
</dbReference>
<evidence type="ECO:0000256" key="3">
    <source>
        <dbReference type="ARBA" id="ARBA00011164"/>
    </source>
</evidence>
<dbReference type="InterPro" id="IPR036257">
    <property type="entry name" value="Cyt_c_oxidase_su2_TM_sf"/>
</dbReference>
<accession>A0A3G1VW99</accession>
<dbReference type="SUPFAM" id="SSF81464">
    <property type="entry name" value="Cytochrome c oxidase subunit II-like, transmembrane region"/>
    <property type="match status" value="1"/>
</dbReference>
<dbReference type="PROSITE" id="PS50999">
    <property type="entry name" value="COX2_TM"/>
    <property type="match status" value="1"/>
</dbReference>
<dbReference type="GO" id="GO:0005743">
    <property type="term" value="C:mitochondrial inner membrane"/>
    <property type="evidence" value="ECO:0007669"/>
    <property type="project" value="UniProtKB-SubCell"/>
</dbReference>
<evidence type="ECO:0000256" key="10">
    <source>
        <dbReference type="ARBA" id="ARBA00022842"/>
    </source>
</evidence>
<evidence type="ECO:0000256" key="18">
    <source>
        <dbReference type="RuleBase" id="RU000457"/>
    </source>
</evidence>
<dbReference type="InterPro" id="IPR008972">
    <property type="entry name" value="Cupredoxin"/>
</dbReference>
<evidence type="ECO:0000256" key="2">
    <source>
        <dbReference type="ARBA" id="ARBA00007866"/>
    </source>
</evidence>
<dbReference type="PANTHER" id="PTHR22888:SF9">
    <property type="entry name" value="CYTOCHROME C OXIDASE SUBUNIT 2"/>
    <property type="match status" value="1"/>
</dbReference>
<keyword evidence="10" id="KW-0460">Magnesium</keyword>
<dbReference type="Gene3D" id="2.60.40.420">
    <property type="entry name" value="Cupredoxins - blue copper proteins"/>
    <property type="match status" value="1"/>
</dbReference>
<reference evidence="22" key="1">
    <citation type="submission" date="2017-12" db="EMBL/GenBank/DDBJ databases">
        <authorList>
            <person name="Zhang X."/>
        </authorList>
    </citation>
    <scope>NUCLEOTIDE SEQUENCE</scope>
</reference>
<evidence type="ECO:0000259" key="21">
    <source>
        <dbReference type="PROSITE" id="PS50999"/>
    </source>
</evidence>
<keyword evidence="7 18" id="KW-0812">Transmembrane</keyword>
<evidence type="ECO:0000256" key="11">
    <source>
        <dbReference type="ARBA" id="ARBA00022967"/>
    </source>
</evidence>
<keyword evidence="16 18" id="KW-0472">Membrane</keyword>
<keyword evidence="6 18" id="KW-0679">Respiratory chain</keyword>
<evidence type="ECO:0000256" key="17">
    <source>
        <dbReference type="ARBA" id="ARBA00049512"/>
    </source>
</evidence>
<feature type="domain" description="Cytochrome oxidase subunit II transmembrane region profile" evidence="21">
    <location>
        <begin position="1"/>
        <end position="91"/>
    </location>
</feature>
<dbReference type="GO" id="GO:0005507">
    <property type="term" value="F:copper ion binding"/>
    <property type="evidence" value="ECO:0007669"/>
    <property type="project" value="InterPro"/>
</dbReference>
<name>A0A3G1VW99_9ACAR</name>
<dbReference type="InterPro" id="IPR002429">
    <property type="entry name" value="CcO_II-like_C"/>
</dbReference>
<comment type="catalytic activity">
    <reaction evidence="17">
        <text>4 Fe(II)-[cytochrome c] + O2 + 8 H(+)(in) = 4 Fe(III)-[cytochrome c] + 2 H2O + 4 H(+)(out)</text>
        <dbReference type="Rhea" id="RHEA:11436"/>
        <dbReference type="Rhea" id="RHEA-COMP:10350"/>
        <dbReference type="Rhea" id="RHEA-COMP:14399"/>
        <dbReference type="ChEBI" id="CHEBI:15377"/>
        <dbReference type="ChEBI" id="CHEBI:15378"/>
        <dbReference type="ChEBI" id="CHEBI:15379"/>
        <dbReference type="ChEBI" id="CHEBI:29033"/>
        <dbReference type="ChEBI" id="CHEBI:29034"/>
        <dbReference type="EC" id="7.1.1.9"/>
    </reaction>
    <physiologicalReaction direction="left-to-right" evidence="17">
        <dbReference type="Rhea" id="RHEA:11437"/>
    </physiologicalReaction>
</comment>
<dbReference type="PRINTS" id="PR01166">
    <property type="entry name" value="CYCOXIDASEII"/>
</dbReference>
<keyword evidence="5 18" id="KW-0813">Transport</keyword>
<geneLocation type="mitochondrion" evidence="22"/>
<feature type="transmembrane region" description="Helical" evidence="19">
    <location>
        <begin position="63"/>
        <end position="85"/>
    </location>
</feature>
<dbReference type="InterPro" id="IPR001505">
    <property type="entry name" value="Copper_CuA"/>
</dbReference>
<comment type="cofactor">
    <cofactor evidence="18">
        <name>Cu cation</name>
        <dbReference type="ChEBI" id="CHEBI:23378"/>
    </cofactor>
    <text evidence="18">Binds a copper A center.</text>
</comment>
<dbReference type="EMBL" id="MG701313">
    <property type="protein sequence ID" value="AYK28793.1"/>
    <property type="molecule type" value="Genomic_DNA"/>
</dbReference>
<keyword evidence="9 18" id="KW-0999">Mitochondrion inner membrane</keyword>
<comment type="subcellular location">
    <subcellularLocation>
        <location evidence="1 18">Mitochondrion inner membrane</location>
        <topology evidence="1 18">Multi-pass membrane protein</topology>
    </subcellularLocation>
</comment>
<evidence type="ECO:0000256" key="7">
    <source>
        <dbReference type="ARBA" id="ARBA00022692"/>
    </source>
</evidence>
<feature type="domain" description="Cytochrome oxidase subunit II copper A binding" evidence="20">
    <location>
        <begin position="92"/>
        <end position="220"/>
    </location>
</feature>
<evidence type="ECO:0000256" key="8">
    <source>
        <dbReference type="ARBA" id="ARBA00022723"/>
    </source>
</evidence>
<dbReference type="SUPFAM" id="SSF49503">
    <property type="entry name" value="Cupredoxins"/>
    <property type="match status" value="1"/>
</dbReference>
<dbReference type="FunFam" id="2.60.40.420:FF:000001">
    <property type="entry name" value="Cytochrome c oxidase subunit 2"/>
    <property type="match status" value="1"/>
</dbReference>
<evidence type="ECO:0000259" key="20">
    <source>
        <dbReference type="PROSITE" id="PS50857"/>
    </source>
</evidence>
<dbReference type="PANTHER" id="PTHR22888">
    <property type="entry name" value="CYTOCHROME C OXIDASE, SUBUNIT II"/>
    <property type="match status" value="1"/>
</dbReference>
<dbReference type="GO" id="GO:0004129">
    <property type="term" value="F:cytochrome-c oxidase activity"/>
    <property type="evidence" value="ECO:0007669"/>
    <property type="project" value="UniProtKB-EC"/>
</dbReference>
<comment type="function">
    <text evidence="18">Component of the cytochrome c oxidase, the last enzyme in the mitochondrial electron transport chain which drives oxidative phosphorylation. The respiratory chain contains 3 multisubunit complexes succinate dehydrogenase (complex II, CII), ubiquinol-cytochrome c oxidoreductase (cytochrome b-c1 complex, complex III, CIII) and cytochrome c oxidase (complex IV, CIV), that cooperate to transfer electrons derived from NADH and succinate to molecular oxygen, creating an electrochemical gradient over the inner membrane that drives transmembrane transport and the ATP synthase. Cytochrome c oxidase is the component of the respiratory chain that catalyzes the reduction of oxygen to water. Electrons originating from reduced cytochrome c in the intermembrane space (IMS) are transferred via the dinuclear copper A center (CU(A)) of subunit 2 and heme A of subunit 1 to the active site in subunit 1, a binuclear center (BNC) formed by heme A3 and copper B (CU(B)). The BNC reduces molecular oxygen to 2 water molecules using 4 electrons from cytochrome c in the IMS and 4 protons from the mitochondrial matrix.</text>
</comment>
<comment type="similarity">
    <text evidence="2 18">Belongs to the cytochrome c oxidase subunit 2 family.</text>
</comment>
<feature type="transmembrane region" description="Helical" evidence="19">
    <location>
        <begin position="20"/>
        <end position="42"/>
    </location>
</feature>
<evidence type="ECO:0000256" key="6">
    <source>
        <dbReference type="ARBA" id="ARBA00022660"/>
    </source>
</evidence>
<sequence>MPTWMAISFQDSNSPLMEHLYFFHDHTMIIVISMTLMIAYLLMSSLMSKSFSRMDSESPEMELFWTSLPVGMLIFIAMPSLKILYMADELMNPSLTVKTMGHQWFWSYEYSEFKEINFDSYMEPSETPRLIQTNNHIILPSKTPIRMIISSTDVIHSWTIPSLGVKADAMPGRLNQIFILMNRVGILSGQCSEICGANHSFMPITISSLPTEEFITSVKSL</sequence>
<evidence type="ECO:0000256" key="19">
    <source>
        <dbReference type="SAM" id="Phobius"/>
    </source>
</evidence>
<evidence type="ECO:0000256" key="13">
    <source>
        <dbReference type="ARBA" id="ARBA00022989"/>
    </source>
</evidence>
<evidence type="ECO:0000256" key="16">
    <source>
        <dbReference type="ARBA" id="ARBA00023136"/>
    </source>
</evidence>
<dbReference type="PROSITE" id="PS50857">
    <property type="entry name" value="COX2_CUA"/>
    <property type="match status" value="1"/>
</dbReference>
<evidence type="ECO:0000256" key="14">
    <source>
        <dbReference type="ARBA" id="ARBA00023008"/>
    </source>
</evidence>
<dbReference type="Gene3D" id="1.10.287.90">
    <property type="match status" value="1"/>
</dbReference>
<evidence type="ECO:0000313" key="22">
    <source>
        <dbReference type="EMBL" id="AYK28793.1"/>
    </source>
</evidence>
<dbReference type="CDD" id="cd13912">
    <property type="entry name" value="CcO_II_C"/>
    <property type="match status" value="1"/>
</dbReference>
<dbReference type="PROSITE" id="PS00078">
    <property type="entry name" value="COX2"/>
    <property type="match status" value="1"/>
</dbReference>
<dbReference type="InterPro" id="IPR011759">
    <property type="entry name" value="Cyt_c_oxidase_su2_TM_dom"/>
</dbReference>
<protein>
    <recommendedName>
        <fullName evidence="4 18">Cytochrome c oxidase subunit 2</fullName>
    </recommendedName>
</protein>